<feature type="chain" id="PRO_5041391994" evidence="1">
    <location>
        <begin position="24"/>
        <end position="205"/>
    </location>
</feature>
<evidence type="ECO:0000313" key="2">
    <source>
        <dbReference type="EMBL" id="CAI9284331.1"/>
    </source>
</evidence>
<sequence length="205" mass="19337">MALITIVVLSFVFFIYTIESVSGRKLLGEEKTTTGYGEGLSKIRGSFGCEVGEGTCGEIRGKNVLDGGIAGNKGLDDVSRGQGGFNFDIIFGPRTINETNFEEISLVADSNNNGAITTGGDISGDGVAAAAGIGAGAGVGSFGKGNLAGLGAGAGSGAGAGAGSGDGNGAGAGAGVGAGGGDRAGAGVGNGAGGGAGSSRPELEV</sequence>
<name>A0AA35Z1V1_LACSI</name>
<accession>A0AA35Z1V1</accession>
<dbReference type="AlphaFoldDB" id="A0AA35Z1V1"/>
<evidence type="ECO:0000256" key="1">
    <source>
        <dbReference type="SAM" id="SignalP"/>
    </source>
</evidence>
<feature type="signal peptide" evidence="1">
    <location>
        <begin position="1"/>
        <end position="23"/>
    </location>
</feature>
<protein>
    <submittedName>
        <fullName evidence="2">Uncharacterized protein</fullName>
    </submittedName>
</protein>
<dbReference type="Proteomes" id="UP001177003">
    <property type="component" value="Chromosome 5"/>
</dbReference>
<dbReference type="EMBL" id="OX465081">
    <property type="protein sequence ID" value="CAI9284331.1"/>
    <property type="molecule type" value="Genomic_DNA"/>
</dbReference>
<evidence type="ECO:0000313" key="3">
    <source>
        <dbReference type="Proteomes" id="UP001177003"/>
    </source>
</evidence>
<keyword evidence="1" id="KW-0732">Signal</keyword>
<reference evidence="2" key="1">
    <citation type="submission" date="2023-04" db="EMBL/GenBank/DDBJ databases">
        <authorList>
            <person name="Vijverberg K."/>
            <person name="Xiong W."/>
            <person name="Schranz E."/>
        </authorList>
    </citation>
    <scope>NUCLEOTIDE SEQUENCE</scope>
</reference>
<organism evidence="2 3">
    <name type="scientific">Lactuca saligna</name>
    <name type="common">Willowleaf lettuce</name>
    <dbReference type="NCBI Taxonomy" id="75948"/>
    <lineage>
        <taxon>Eukaryota</taxon>
        <taxon>Viridiplantae</taxon>
        <taxon>Streptophyta</taxon>
        <taxon>Embryophyta</taxon>
        <taxon>Tracheophyta</taxon>
        <taxon>Spermatophyta</taxon>
        <taxon>Magnoliopsida</taxon>
        <taxon>eudicotyledons</taxon>
        <taxon>Gunneridae</taxon>
        <taxon>Pentapetalae</taxon>
        <taxon>asterids</taxon>
        <taxon>campanulids</taxon>
        <taxon>Asterales</taxon>
        <taxon>Asteraceae</taxon>
        <taxon>Cichorioideae</taxon>
        <taxon>Cichorieae</taxon>
        <taxon>Lactucinae</taxon>
        <taxon>Lactuca</taxon>
    </lineage>
</organism>
<proteinExistence type="predicted"/>
<keyword evidence="3" id="KW-1185">Reference proteome</keyword>
<gene>
    <name evidence="2" type="ORF">LSALG_LOCUS23864</name>
</gene>